<evidence type="ECO:0000256" key="3">
    <source>
        <dbReference type="SAM" id="SignalP"/>
    </source>
</evidence>
<proteinExistence type="predicted"/>
<evidence type="ECO:0000259" key="4">
    <source>
        <dbReference type="SMART" id="SM01318"/>
    </source>
</evidence>
<dbReference type="InterPro" id="IPR029277">
    <property type="entry name" value="SVWC_dom"/>
</dbReference>
<evidence type="ECO:0000256" key="2">
    <source>
        <dbReference type="ARBA" id="ARBA00022525"/>
    </source>
</evidence>
<protein>
    <submittedName>
        <fullName evidence="7">Uncharacterized protein LOC114340323</fullName>
    </submittedName>
</protein>
<name>A0A6P7GSS7_DIAVI</name>
<keyword evidence="6" id="KW-1185">Reference proteome</keyword>
<comment type="subcellular location">
    <subcellularLocation>
        <location evidence="1">Secreted</location>
    </subcellularLocation>
</comment>
<reference evidence="7" key="1">
    <citation type="submission" date="2025-04" db="UniProtKB">
        <authorList>
            <consortium name="RefSeq"/>
        </authorList>
    </citation>
    <scope>IDENTIFICATION</scope>
    <source>
        <tissue evidence="7">Whole insect</tissue>
    </source>
</reference>
<organism evidence="7">
    <name type="scientific">Diabrotica virgifera virgifera</name>
    <name type="common">western corn rootworm</name>
    <dbReference type="NCBI Taxonomy" id="50390"/>
    <lineage>
        <taxon>Eukaryota</taxon>
        <taxon>Metazoa</taxon>
        <taxon>Ecdysozoa</taxon>
        <taxon>Arthropoda</taxon>
        <taxon>Hexapoda</taxon>
        <taxon>Insecta</taxon>
        <taxon>Pterygota</taxon>
        <taxon>Neoptera</taxon>
        <taxon>Endopterygota</taxon>
        <taxon>Coleoptera</taxon>
        <taxon>Polyphaga</taxon>
        <taxon>Cucujiformia</taxon>
        <taxon>Chrysomeloidea</taxon>
        <taxon>Chrysomelidae</taxon>
        <taxon>Galerucinae</taxon>
        <taxon>Diabroticina</taxon>
        <taxon>Diabroticites</taxon>
        <taxon>Diabrotica</taxon>
    </lineage>
</organism>
<accession>A0A6P7GSS7</accession>
<dbReference type="Pfam" id="PF15430">
    <property type="entry name" value="SVWC"/>
    <property type="match status" value="1"/>
</dbReference>
<dbReference type="InParanoid" id="A0A6P7GSS7"/>
<dbReference type="SMART" id="SM01318">
    <property type="entry name" value="SVWC"/>
    <property type="match status" value="1"/>
</dbReference>
<keyword evidence="3" id="KW-0732">Signal</keyword>
<evidence type="ECO:0000256" key="1">
    <source>
        <dbReference type="ARBA" id="ARBA00004613"/>
    </source>
</evidence>
<evidence type="ECO:0000313" key="7">
    <source>
        <dbReference type="RefSeq" id="XP_028146865.1"/>
    </source>
</evidence>
<keyword evidence="2" id="KW-0964">Secreted</keyword>
<dbReference type="EnsemblMetazoa" id="XM_050643400.1">
    <property type="protein sequence ID" value="XP_050499357.1"/>
    <property type="gene ID" value="LOC126879972"/>
</dbReference>
<dbReference type="GO" id="GO:0005576">
    <property type="term" value="C:extracellular region"/>
    <property type="evidence" value="ECO:0007669"/>
    <property type="project" value="UniProtKB-SubCell"/>
</dbReference>
<dbReference type="RefSeq" id="XP_028146865.1">
    <property type="nucleotide sequence ID" value="XM_028291064.1"/>
</dbReference>
<dbReference type="AlphaFoldDB" id="A0A6P7GSS7"/>
<sequence length="106" mass="11590">MFQFISLLLIISLYNVSATVTQHGCRENNIDINRFISPGETCAEITCAVGGITIKGCPQYGVLPPNCVIGSSKEDRQFRNFPDCCPLVYCGGIIVTPKFTVRTLSL</sequence>
<gene>
    <name evidence="7" type="primary">LOC114340323</name>
</gene>
<feature type="domain" description="Single" evidence="4">
    <location>
        <begin position="30"/>
        <end position="90"/>
    </location>
</feature>
<dbReference type="Proteomes" id="UP001652700">
    <property type="component" value="Unplaced"/>
</dbReference>
<evidence type="ECO:0000313" key="6">
    <source>
        <dbReference type="Proteomes" id="UP001652700"/>
    </source>
</evidence>
<reference evidence="5" key="2">
    <citation type="submission" date="2025-05" db="UniProtKB">
        <authorList>
            <consortium name="EnsemblMetazoa"/>
        </authorList>
    </citation>
    <scope>IDENTIFICATION</scope>
</reference>
<feature type="signal peptide" evidence="3">
    <location>
        <begin position="1"/>
        <end position="18"/>
    </location>
</feature>
<feature type="chain" id="PRO_5027595636" evidence="3">
    <location>
        <begin position="19"/>
        <end position="106"/>
    </location>
</feature>
<evidence type="ECO:0000313" key="5">
    <source>
        <dbReference type="EnsemblMetazoa" id="XP_050499357.1"/>
    </source>
</evidence>